<dbReference type="WBParaSite" id="TREG1_39240.3">
    <property type="protein sequence ID" value="TREG1_39240.3"/>
    <property type="gene ID" value="TREG1_39240"/>
</dbReference>
<keyword evidence="7" id="KW-0460">Magnesium</keyword>
<dbReference type="GO" id="GO:0000287">
    <property type="term" value="F:magnesium ion binding"/>
    <property type="evidence" value="ECO:0007669"/>
    <property type="project" value="InterPro"/>
</dbReference>
<evidence type="ECO:0000313" key="10">
    <source>
        <dbReference type="Proteomes" id="UP000050795"/>
    </source>
</evidence>
<evidence type="ECO:0000256" key="2">
    <source>
        <dbReference type="ARBA" id="ARBA00008389"/>
    </source>
</evidence>
<dbReference type="GO" id="GO:0000166">
    <property type="term" value="F:nucleotide binding"/>
    <property type="evidence" value="ECO:0007669"/>
    <property type="project" value="UniProtKB-KW"/>
</dbReference>
<reference evidence="10" key="1">
    <citation type="submission" date="2022-06" db="EMBL/GenBank/DDBJ databases">
        <authorList>
            <person name="Berger JAMES D."/>
            <person name="Berger JAMES D."/>
        </authorList>
    </citation>
    <scope>NUCLEOTIDE SEQUENCE [LARGE SCALE GENOMIC DNA]</scope>
</reference>
<comment type="subcellular location">
    <subcellularLocation>
        <location evidence="9">Cytoplasm</location>
    </subcellularLocation>
</comment>
<dbReference type="SUPFAM" id="SSF56784">
    <property type="entry name" value="HAD-like"/>
    <property type="match status" value="1"/>
</dbReference>
<evidence type="ECO:0000313" key="12">
    <source>
        <dbReference type="WBParaSite" id="TREG1_39240.2"/>
    </source>
</evidence>
<evidence type="ECO:0000256" key="1">
    <source>
        <dbReference type="ARBA" id="ARBA00000815"/>
    </source>
</evidence>
<organism evidence="10 12">
    <name type="scientific">Trichobilharzia regenti</name>
    <name type="common">Nasal bird schistosome</name>
    <dbReference type="NCBI Taxonomy" id="157069"/>
    <lineage>
        <taxon>Eukaryota</taxon>
        <taxon>Metazoa</taxon>
        <taxon>Spiralia</taxon>
        <taxon>Lophotrochozoa</taxon>
        <taxon>Platyhelminthes</taxon>
        <taxon>Trematoda</taxon>
        <taxon>Digenea</taxon>
        <taxon>Strigeidida</taxon>
        <taxon>Schistosomatoidea</taxon>
        <taxon>Schistosomatidae</taxon>
        <taxon>Trichobilharzia</taxon>
    </lineage>
</organism>
<dbReference type="EC" id="3.1.3.5" evidence="3 9"/>
<dbReference type="GO" id="GO:0009117">
    <property type="term" value="P:nucleotide metabolic process"/>
    <property type="evidence" value="ECO:0007669"/>
    <property type="project" value="UniProtKB-KW"/>
</dbReference>
<dbReference type="NCBIfam" id="TIGR01544">
    <property type="entry name" value="HAD-SF-IE"/>
    <property type="match status" value="1"/>
</dbReference>
<evidence type="ECO:0000256" key="5">
    <source>
        <dbReference type="ARBA" id="ARBA00022741"/>
    </source>
</evidence>
<keyword evidence="6 9" id="KW-0378">Hydrolase</keyword>
<dbReference type="InterPro" id="IPR036412">
    <property type="entry name" value="HAD-like_sf"/>
</dbReference>
<dbReference type="SFLD" id="SFLDS00003">
    <property type="entry name" value="Haloacid_Dehalogenase"/>
    <property type="match status" value="1"/>
</dbReference>
<dbReference type="InterPro" id="IPR023214">
    <property type="entry name" value="HAD_sf"/>
</dbReference>
<accession>A0AA85JL35</accession>
<dbReference type="SFLD" id="SFLDG01128">
    <property type="entry name" value="C1.4:_5'-Nucleotidase_Like"/>
    <property type="match status" value="1"/>
</dbReference>
<dbReference type="WBParaSite" id="TREG1_39240.1">
    <property type="protein sequence ID" value="TREG1_39240.1"/>
    <property type="gene ID" value="TREG1_39240"/>
</dbReference>
<comment type="catalytic activity">
    <reaction evidence="1 9">
        <text>a ribonucleoside 5'-phosphate + H2O = a ribonucleoside + phosphate</text>
        <dbReference type="Rhea" id="RHEA:12484"/>
        <dbReference type="ChEBI" id="CHEBI:15377"/>
        <dbReference type="ChEBI" id="CHEBI:18254"/>
        <dbReference type="ChEBI" id="CHEBI:43474"/>
        <dbReference type="ChEBI" id="CHEBI:58043"/>
        <dbReference type="EC" id="3.1.3.5"/>
    </reaction>
</comment>
<keyword evidence="9" id="KW-0963">Cytoplasm</keyword>
<evidence type="ECO:0000256" key="9">
    <source>
        <dbReference type="RuleBase" id="RU361276"/>
    </source>
</evidence>
<evidence type="ECO:0000256" key="7">
    <source>
        <dbReference type="ARBA" id="ARBA00022842"/>
    </source>
</evidence>
<dbReference type="WBParaSite" id="TREG1_39240.2">
    <property type="protein sequence ID" value="TREG1_39240.2"/>
    <property type="gene ID" value="TREG1_39240"/>
</dbReference>
<dbReference type="Proteomes" id="UP000050795">
    <property type="component" value="Unassembled WGS sequence"/>
</dbReference>
<dbReference type="Gene3D" id="1.10.150.340">
    <property type="entry name" value="Pyrimidine 5'-nucleotidase (UMPH-1), N-terminal domain"/>
    <property type="match status" value="1"/>
</dbReference>
<keyword evidence="5 9" id="KW-0547">Nucleotide-binding</keyword>
<protein>
    <recommendedName>
        <fullName evidence="3 9">5'-nucleotidase</fullName>
        <ecNumber evidence="3 9">3.1.3.5</ecNumber>
    </recommendedName>
</protein>
<dbReference type="GO" id="GO:0008253">
    <property type="term" value="F:5'-nucleotidase activity"/>
    <property type="evidence" value="ECO:0007669"/>
    <property type="project" value="UniProtKB-EC"/>
</dbReference>
<sequence>MRYWIGFLLSPRLTVRSKGIKAFTVKKPPSNAHEYAKIQIHPVNNFTTTIEENTFQMTVSKLVNHLLENSNVRNINSPAVLIKNIKVVRKKLEVLITSGGDKLEIVTDFDRTMSKYRHNGEIIPTCHGIFESDPELTETTKSLLIELRNKYYPIEMDINLKESEKIPHMIEWWESAHQAIVDCGIHKYTLEKTVKESRLVLREKVDSFLQLLHNHNIPVLVFSAGLGDVIDLFLHHSNVHYDNMRVVSNFMQFDNDGKLTGFTSPIIHIFNKTANIVVNNGLPKRPNVLLLGDSTGDIHMADGATIDDPTGQLGTVLRIGFLNEGIEENLERFQSVYDIVLVNDDTFNIPLKIIQSILLHDD</sequence>
<dbReference type="AlphaFoldDB" id="A0AA85JL35"/>
<dbReference type="InterPro" id="IPR006434">
    <property type="entry name" value="Pyrimidine_nucleotidase_eu"/>
</dbReference>
<evidence type="ECO:0000256" key="4">
    <source>
        <dbReference type="ARBA" id="ARBA00022723"/>
    </source>
</evidence>
<dbReference type="PANTHER" id="PTHR13045">
    <property type="entry name" value="5'-NUCLEOTIDASE"/>
    <property type="match status" value="1"/>
</dbReference>
<keyword evidence="10" id="KW-1185">Reference proteome</keyword>
<comment type="similarity">
    <text evidence="2 9">Belongs to the pyrimidine 5'-nucleotidase family.</text>
</comment>
<keyword evidence="4" id="KW-0479">Metal-binding</keyword>
<reference evidence="11 12" key="2">
    <citation type="submission" date="2023-11" db="UniProtKB">
        <authorList>
            <consortium name="WormBaseParasite"/>
        </authorList>
    </citation>
    <scope>IDENTIFICATION</scope>
</reference>
<dbReference type="Pfam" id="PF05822">
    <property type="entry name" value="UMPH-1"/>
    <property type="match status" value="1"/>
</dbReference>
<dbReference type="Gene3D" id="3.40.50.1000">
    <property type="entry name" value="HAD superfamily/HAD-like"/>
    <property type="match status" value="1"/>
</dbReference>
<evidence type="ECO:0000313" key="11">
    <source>
        <dbReference type="WBParaSite" id="TREG1_39240.1"/>
    </source>
</evidence>
<evidence type="ECO:0000256" key="3">
    <source>
        <dbReference type="ARBA" id="ARBA00012643"/>
    </source>
</evidence>
<name>A0AA85JL35_TRIRE</name>
<proteinExistence type="inferred from homology"/>
<evidence type="ECO:0000256" key="8">
    <source>
        <dbReference type="ARBA" id="ARBA00023080"/>
    </source>
</evidence>
<dbReference type="PANTHER" id="PTHR13045:SF0">
    <property type="entry name" value="7-METHYLGUANOSINE PHOSPHATE-SPECIFIC 5'-NUCLEOTIDASE"/>
    <property type="match status" value="1"/>
</dbReference>
<dbReference type="FunFam" id="1.10.150.340:FF:000001">
    <property type="entry name" value="Cytosolic 5-nucleotidase 3-like"/>
    <property type="match status" value="1"/>
</dbReference>
<dbReference type="GO" id="GO:0005737">
    <property type="term" value="C:cytoplasm"/>
    <property type="evidence" value="ECO:0007669"/>
    <property type="project" value="UniProtKB-SubCell"/>
</dbReference>
<evidence type="ECO:0000256" key="6">
    <source>
        <dbReference type="ARBA" id="ARBA00022801"/>
    </source>
</evidence>
<keyword evidence="8 9" id="KW-0546">Nucleotide metabolism</keyword>